<dbReference type="SUPFAM" id="SSF53448">
    <property type="entry name" value="Nucleotide-diphospho-sugar transferases"/>
    <property type="match status" value="1"/>
</dbReference>
<dbReference type="EMBL" id="JAPFFF010000009">
    <property type="protein sequence ID" value="KAK8883440.1"/>
    <property type="molecule type" value="Genomic_DNA"/>
</dbReference>
<keyword evidence="3" id="KW-1185">Reference proteome</keyword>
<feature type="compositionally biased region" description="Polar residues" evidence="1">
    <location>
        <begin position="1"/>
        <end position="22"/>
    </location>
</feature>
<gene>
    <name evidence="2" type="ORF">M9Y10_046091</name>
</gene>
<feature type="compositionally biased region" description="Basic and acidic residues" evidence="1">
    <location>
        <begin position="39"/>
        <end position="52"/>
    </location>
</feature>
<proteinExistence type="predicted"/>
<sequence>MFMFSDTGQDQNNQSNKILQYSNDDDNNNNNDNQNILNDDQKNGINTDKDNQNDQDFNNLDIFNDNVNNQNEQIEKDEEKCNLCKKLPIAYGDSSRNDLVITGVFGQEKRFNKFIRSLRSTGCKAKVVVVSNVSLKKEYQEKYKKCDVDFFVMKSPPNTMNMYPHSLRYVGYQQYFDIFKNQTFNRVLHADSFDVFFQKDPFTKDIHNDHLYFTMEDVLIQNSSWNSGWLTRAYNNSIATALGNYTVSCSGTLIGGYSQFLKYLEVLLNHPPFWANGRHSLDQAYHNFLLHTSAFKEAGINQEYMGCNSEIVTMHYCGRIKQVIKKGLIYTPNGRIIPAIVHQYTLYQSMNDAIKKMCS</sequence>
<feature type="compositionally biased region" description="Low complexity" evidence="1">
    <location>
        <begin position="28"/>
        <end position="38"/>
    </location>
</feature>
<reference evidence="2 3" key="1">
    <citation type="submission" date="2024-04" db="EMBL/GenBank/DDBJ databases">
        <title>Tritrichomonas musculus Genome.</title>
        <authorList>
            <person name="Alves-Ferreira E."/>
            <person name="Grigg M."/>
            <person name="Lorenzi H."/>
            <person name="Galac M."/>
        </authorList>
    </citation>
    <scope>NUCLEOTIDE SEQUENCE [LARGE SCALE GENOMIC DNA]</scope>
    <source>
        <strain evidence="2 3">EAF2021</strain>
    </source>
</reference>
<evidence type="ECO:0000313" key="2">
    <source>
        <dbReference type="EMBL" id="KAK8883440.1"/>
    </source>
</evidence>
<organism evidence="2 3">
    <name type="scientific">Tritrichomonas musculus</name>
    <dbReference type="NCBI Taxonomy" id="1915356"/>
    <lineage>
        <taxon>Eukaryota</taxon>
        <taxon>Metamonada</taxon>
        <taxon>Parabasalia</taxon>
        <taxon>Tritrichomonadida</taxon>
        <taxon>Tritrichomonadidae</taxon>
        <taxon>Tritrichomonas</taxon>
    </lineage>
</organism>
<accession>A0ABR2JX51</accession>
<dbReference type="Proteomes" id="UP001470230">
    <property type="component" value="Unassembled WGS sequence"/>
</dbReference>
<dbReference type="InterPro" id="IPR029044">
    <property type="entry name" value="Nucleotide-diphossugar_trans"/>
</dbReference>
<name>A0ABR2JX51_9EUKA</name>
<feature type="region of interest" description="Disordered" evidence="1">
    <location>
        <begin position="1"/>
        <end position="59"/>
    </location>
</feature>
<evidence type="ECO:0000313" key="3">
    <source>
        <dbReference type="Proteomes" id="UP001470230"/>
    </source>
</evidence>
<protein>
    <submittedName>
        <fullName evidence="2">Uncharacterized protein</fullName>
    </submittedName>
</protein>
<evidence type="ECO:0000256" key="1">
    <source>
        <dbReference type="SAM" id="MobiDB-lite"/>
    </source>
</evidence>
<comment type="caution">
    <text evidence="2">The sequence shown here is derived from an EMBL/GenBank/DDBJ whole genome shotgun (WGS) entry which is preliminary data.</text>
</comment>